<dbReference type="CDD" id="cd00567">
    <property type="entry name" value="ACAD"/>
    <property type="match status" value="1"/>
</dbReference>
<dbReference type="GO" id="GO:0016491">
    <property type="term" value="F:oxidoreductase activity"/>
    <property type="evidence" value="ECO:0007669"/>
    <property type="project" value="UniProtKB-KW"/>
</dbReference>
<evidence type="ECO:0000256" key="4">
    <source>
        <dbReference type="ARBA" id="ARBA00022827"/>
    </source>
</evidence>
<gene>
    <name evidence="9" type="ORF">ACFFVD_02985</name>
</gene>
<dbReference type="InterPro" id="IPR009075">
    <property type="entry name" value="AcylCo_DH/oxidase_C"/>
</dbReference>
<reference evidence="9 10" key="1">
    <citation type="submission" date="2024-09" db="EMBL/GenBank/DDBJ databases">
        <authorList>
            <person name="Sun Q."/>
            <person name="Mori K."/>
        </authorList>
    </citation>
    <scope>NUCLEOTIDE SEQUENCE [LARGE SCALE GENOMIC DNA]</scope>
    <source>
        <strain evidence="9 10">CCM 7659</strain>
    </source>
</reference>
<feature type="domain" description="Acyl-CoA dehydrogenase/oxidase C-terminal" evidence="6">
    <location>
        <begin position="229"/>
        <end position="379"/>
    </location>
</feature>
<keyword evidence="4 5" id="KW-0274">FAD</keyword>
<evidence type="ECO:0000259" key="8">
    <source>
        <dbReference type="Pfam" id="PF02771"/>
    </source>
</evidence>
<dbReference type="Pfam" id="PF02770">
    <property type="entry name" value="Acyl-CoA_dh_M"/>
    <property type="match status" value="1"/>
</dbReference>
<evidence type="ECO:0000256" key="5">
    <source>
        <dbReference type="RuleBase" id="RU362125"/>
    </source>
</evidence>
<keyword evidence="5 9" id="KW-0560">Oxidoreductase</keyword>
<feature type="domain" description="Acyl-CoA dehydrogenase/oxidase N-terminal" evidence="8">
    <location>
        <begin position="6"/>
        <end position="114"/>
    </location>
</feature>
<dbReference type="Pfam" id="PF02771">
    <property type="entry name" value="Acyl-CoA_dh_N"/>
    <property type="match status" value="1"/>
</dbReference>
<organism evidence="9 10">
    <name type="scientific">Dietzia aerolata</name>
    <dbReference type="NCBI Taxonomy" id="595984"/>
    <lineage>
        <taxon>Bacteria</taxon>
        <taxon>Bacillati</taxon>
        <taxon>Actinomycetota</taxon>
        <taxon>Actinomycetes</taxon>
        <taxon>Mycobacteriales</taxon>
        <taxon>Dietziaceae</taxon>
        <taxon>Dietzia</taxon>
    </lineage>
</organism>
<dbReference type="Proteomes" id="UP001589700">
    <property type="component" value="Unassembled WGS sequence"/>
</dbReference>
<evidence type="ECO:0000313" key="10">
    <source>
        <dbReference type="Proteomes" id="UP001589700"/>
    </source>
</evidence>
<dbReference type="EMBL" id="JBHMDY010000002">
    <property type="protein sequence ID" value="MFB9258758.1"/>
    <property type="molecule type" value="Genomic_DNA"/>
</dbReference>
<name>A0ABV5JM06_9ACTN</name>
<proteinExistence type="inferred from homology"/>
<dbReference type="Gene3D" id="1.20.140.10">
    <property type="entry name" value="Butyryl-CoA Dehydrogenase, subunit A, domain 3"/>
    <property type="match status" value="1"/>
</dbReference>
<protein>
    <submittedName>
        <fullName evidence="9">Acyl-CoA dehydrogenase family protein</fullName>
        <ecNumber evidence="9">1.-.-.-</ecNumber>
    </submittedName>
</protein>
<dbReference type="Gene3D" id="2.40.110.10">
    <property type="entry name" value="Butyryl-CoA Dehydrogenase, subunit A, domain 2"/>
    <property type="match status" value="1"/>
</dbReference>
<comment type="cofactor">
    <cofactor evidence="1 5">
        <name>FAD</name>
        <dbReference type="ChEBI" id="CHEBI:57692"/>
    </cofactor>
</comment>
<dbReference type="SUPFAM" id="SSF47203">
    <property type="entry name" value="Acyl-CoA dehydrogenase C-terminal domain-like"/>
    <property type="match status" value="1"/>
</dbReference>
<evidence type="ECO:0000259" key="7">
    <source>
        <dbReference type="Pfam" id="PF02770"/>
    </source>
</evidence>
<dbReference type="PANTHER" id="PTHR43884">
    <property type="entry name" value="ACYL-COA DEHYDROGENASE"/>
    <property type="match status" value="1"/>
</dbReference>
<comment type="similarity">
    <text evidence="2 5">Belongs to the acyl-CoA dehydrogenase family.</text>
</comment>
<accession>A0ABV5JM06</accession>
<dbReference type="Pfam" id="PF00441">
    <property type="entry name" value="Acyl-CoA_dh_1"/>
    <property type="match status" value="1"/>
</dbReference>
<dbReference type="SUPFAM" id="SSF56645">
    <property type="entry name" value="Acyl-CoA dehydrogenase NM domain-like"/>
    <property type="match status" value="1"/>
</dbReference>
<dbReference type="InterPro" id="IPR037069">
    <property type="entry name" value="AcylCoA_DH/ox_N_sf"/>
</dbReference>
<dbReference type="InterPro" id="IPR009100">
    <property type="entry name" value="AcylCoA_DH/oxidase_NM_dom_sf"/>
</dbReference>
<feature type="domain" description="Acyl-CoA oxidase/dehydrogenase middle" evidence="7">
    <location>
        <begin position="123"/>
        <end position="217"/>
    </location>
</feature>
<dbReference type="PANTHER" id="PTHR43884:SF12">
    <property type="entry name" value="ISOVALERYL-COA DEHYDROGENASE, MITOCHONDRIAL-RELATED"/>
    <property type="match status" value="1"/>
</dbReference>
<evidence type="ECO:0000259" key="6">
    <source>
        <dbReference type="Pfam" id="PF00441"/>
    </source>
</evidence>
<sequence length="382" mass="41466">MFDILTEEQRDFAKSIDDFCAREVGSVEKRAELASEGGTHSPEVYAKMADLGWLGLTIPEQYGGSDAGAVELCVLLEHSLKGLAPIGGIGPTLITAAAYQKFGSEEQRKRALELTVGGGTLSISMSEPGAGSDVAALRCKAEYDDDDNTWVINGQKTWCSNAHFADRILLVARTDSSGKKHEGITMFDVPADIEGLQITGIDTMGGKEVNDLYFTDVRLPADAVVGEVGGGWQQLMTGLNTERLILAAMQLGVAQRAFDDCLAFIKEREQFGRPVGSFQVIRHRMADLATEIEATRLLVYAVAKKIDDSDPNALFPREASMVKLKATELSKRVTLECMQSMGGYGYATEYGMERLVRQAVVSPIYGGTNEVQRDIIGKTYGL</sequence>
<comment type="caution">
    <text evidence="9">The sequence shown here is derived from an EMBL/GenBank/DDBJ whole genome shotgun (WGS) entry which is preliminary data.</text>
</comment>
<keyword evidence="10" id="KW-1185">Reference proteome</keyword>
<dbReference type="InterPro" id="IPR013786">
    <property type="entry name" value="AcylCoA_DH/ox_N"/>
</dbReference>
<dbReference type="InterPro" id="IPR046373">
    <property type="entry name" value="Acyl-CoA_Oxase/DH_mid-dom_sf"/>
</dbReference>
<dbReference type="PIRSF" id="PIRSF016578">
    <property type="entry name" value="HsaA"/>
    <property type="match status" value="1"/>
</dbReference>
<evidence type="ECO:0000256" key="2">
    <source>
        <dbReference type="ARBA" id="ARBA00009347"/>
    </source>
</evidence>
<dbReference type="RefSeq" id="WP_182631757.1">
    <property type="nucleotide sequence ID" value="NZ_JAALDM010000082.1"/>
</dbReference>
<evidence type="ECO:0000313" key="9">
    <source>
        <dbReference type="EMBL" id="MFB9258758.1"/>
    </source>
</evidence>
<dbReference type="EC" id="1.-.-.-" evidence="9"/>
<keyword evidence="3 5" id="KW-0285">Flavoprotein</keyword>
<dbReference type="Gene3D" id="1.10.540.10">
    <property type="entry name" value="Acyl-CoA dehydrogenase/oxidase, N-terminal domain"/>
    <property type="match status" value="1"/>
</dbReference>
<dbReference type="InterPro" id="IPR006091">
    <property type="entry name" value="Acyl-CoA_Oxase/DH_mid-dom"/>
</dbReference>
<dbReference type="InterPro" id="IPR036250">
    <property type="entry name" value="AcylCo_DH-like_C"/>
</dbReference>
<evidence type="ECO:0000256" key="1">
    <source>
        <dbReference type="ARBA" id="ARBA00001974"/>
    </source>
</evidence>
<evidence type="ECO:0000256" key="3">
    <source>
        <dbReference type="ARBA" id="ARBA00022630"/>
    </source>
</evidence>